<organism evidence="5 6">
    <name type="scientific">candidate division MSBL1 archaeon SCGC-AAA259D14</name>
    <dbReference type="NCBI Taxonomy" id="1698261"/>
    <lineage>
        <taxon>Archaea</taxon>
        <taxon>Methanobacteriati</taxon>
        <taxon>Methanobacteriota</taxon>
        <taxon>candidate division MSBL1</taxon>
    </lineage>
</organism>
<comment type="caution">
    <text evidence="5">The sequence shown here is derived from an EMBL/GenBank/DDBJ whole genome shotgun (WGS) entry which is preliminary data.</text>
</comment>
<name>A0A133U525_9EURY</name>
<dbReference type="GO" id="GO:0016887">
    <property type="term" value="F:ATP hydrolysis activity"/>
    <property type="evidence" value="ECO:0007669"/>
    <property type="project" value="InterPro"/>
</dbReference>
<dbReference type="Gene3D" id="3.40.50.300">
    <property type="entry name" value="P-loop containing nucleotide triphosphate hydrolases"/>
    <property type="match status" value="1"/>
</dbReference>
<dbReference type="EMBL" id="LHXL01000044">
    <property type="protein sequence ID" value="KXA89298.1"/>
    <property type="molecule type" value="Genomic_DNA"/>
</dbReference>
<dbReference type="PROSITE" id="PS50893">
    <property type="entry name" value="ABC_TRANSPORTER_2"/>
    <property type="match status" value="1"/>
</dbReference>
<keyword evidence="2" id="KW-0547">Nucleotide-binding</keyword>
<sequence length="236" mass="25716">MNRGLVVEDVEKRFGNLYALDGISLSVSEGECVGLIGPNGAGKTTLFNVITGFMKPEKGKIEYNGKSLIGLPPEKIQKIGLTRTFQAVQVFDNLTVKENILIGTTGKKVEPSEDVFCDEILSKLGFSGKEDLPAKDLSHGMKKRLGIGIGMATSPEVLLLDEPFGGIESKEIKDVVSILSELHEEGLTEVIVDHKVKNLLEFVDRAIVMNAGEVICEGEPSEIVEDKEVRRVYLEG</sequence>
<dbReference type="GO" id="GO:0005524">
    <property type="term" value="F:ATP binding"/>
    <property type="evidence" value="ECO:0007669"/>
    <property type="project" value="UniProtKB-KW"/>
</dbReference>
<dbReference type="SUPFAM" id="SSF52540">
    <property type="entry name" value="P-loop containing nucleoside triphosphate hydrolases"/>
    <property type="match status" value="1"/>
</dbReference>
<evidence type="ECO:0000259" key="4">
    <source>
        <dbReference type="PROSITE" id="PS50893"/>
    </source>
</evidence>
<evidence type="ECO:0000313" key="6">
    <source>
        <dbReference type="Proteomes" id="UP000070589"/>
    </source>
</evidence>
<dbReference type="CDD" id="cd03219">
    <property type="entry name" value="ABC_Mj1267_LivG_branched"/>
    <property type="match status" value="1"/>
</dbReference>
<dbReference type="GO" id="GO:0005886">
    <property type="term" value="C:plasma membrane"/>
    <property type="evidence" value="ECO:0007669"/>
    <property type="project" value="TreeGrafter"/>
</dbReference>
<evidence type="ECO:0000256" key="2">
    <source>
        <dbReference type="ARBA" id="ARBA00022741"/>
    </source>
</evidence>
<protein>
    <recommendedName>
        <fullName evidence="4">ABC transporter domain-containing protein</fullName>
    </recommendedName>
</protein>
<reference evidence="5 6" key="1">
    <citation type="journal article" date="2016" name="Sci. Rep.">
        <title>Metabolic traits of an uncultured archaeal lineage -MSBL1- from brine pools of the Red Sea.</title>
        <authorList>
            <person name="Mwirichia R."/>
            <person name="Alam I."/>
            <person name="Rashid M."/>
            <person name="Vinu M."/>
            <person name="Ba-Alawi W."/>
            <person name="Anthony Kamau A."/>
            <person name="Kamanda Ngugi D."/>
            <person name="Goker M."/>
            <person name="Klenk H.P."/>
            <person name="Bajic V."/>
            <person name="Stingl U."/>
        </authorList>
    </citation>
    <scope>NUCLEOTIDE SEQUENCE [LARGE SCALE GENOMIC DNA]</scope>
    <source>
        <strain evidence="5">SCGC-AAA259D14</strain>
    </source>
</reference>
<gene>
    <name evidence="5" type="ORF">AKJ62_03405</name>
</gene>
<dbReference type="Proteomes" id="UP000070589">
    <property type="component" value="Unassembled WGS sequence"/>
</dbReference>
<dbReference type="PROSITE" id="PS00211">
    <property type="entry name" value="ABC_TRANSPORTER_1"/>
    <property type="match status" value="1"/>
</dbReference>
<evidence type="ECO:0000313" key="5">
    <source>
        <dbReference type="EMBL" id="KXA89298.1"/>
    </source>
</evidence>
<dbReference type="InterPro" id="IPR003439">
    <property type="entry name" value="ABC_transporter-like_ATP-bd"/>
</dbReference>
<keyword evidence="6" id="KW-1185">Reference proteome</keyword>
<dbReference type="PANTHER" id="PTHR45772">
    <property type="entry name" value="CONSERVED COMPONENT OF ABC TRANSPORTER FOR NATURAL AMINO ACIDS-RELATED"/>
    <property type="match status" value="1"/>
</dbReference>
<dbReference type="Pfam" id="PF00005">
    <property type="entry name" value="ABC_tran"/>
    <property type="match status" value="1"/>
</dbReference>
<dbReference type="InterPro" id="IPR027417">
    <property type="entry name" value="P-loop_NTPase"/>
</dbReference>
<evidence type="ECO:0000256" key="3">
    <source>
        <dbReference type="ARBA" id="ARBA00022840"/>
    </source>
</evidence>
<dbReference type="InterPro" id="IPR051120">
    <property type="entry name" value="ABC_AA/LPS_Transport"/>
</dbReference>
<dbReference type="InterPro" id="IPR003593">
    <property type="entry name" value="AAA+_ATPase"/>
</dbReference>
<accession>A0A133U525</accession>
<dbReference type="InterPro" id="IPR017871">
    <property type="entry name" value="ABC_transporter-like_CS"/>
</dbReference>
<feature type="domain" description="ABC transporter" evidence="4">
    <location>
        <begin position="5"/>
        <end position="236"/>
    </location>
</feature>
<proteinExistence type="predicted"/>
<dbReference type="SMART" id="SM00382">
    <property type="entry name" value="AAA"/>
    <property type="match status" value="1"/>
</dbReference>
<dbReference type="AlphaFoldDB" id="A0A133U525"/>
<keyword evidence="1" id="KW-0813">Transport</keyword>
<evidence type="ECO:0000256" key="1">
    <source>
        <dbReference type="ARBA" id="ARBA00022448"/>
    </source>
</evidence>
<dbReference type="PANTHER" id="PTHR45772:SF8">
    <property type="entry name" value="HIGH-AFFINITY BRANCHED-CHAIN AMINO ACID TRANSPORT ATP-BINDING PROTEIN"/>
    <property type="match status" value="1"/>
</dbReference>
<keyword evidence="3" id="KW-0067">ATP-binding</keyword>